<sequence length="203" mass="22207">MILELARYPSWSELVPIVCAGLTGSFRSLSPARSETSLFCGYGRFRQDFQYDRFGLSQSSRALGRRPSEAGHFCVWFCSASDFAPAASVPVTSVPESPPPHPISFLTFGLFIKRRVTLSLSRWGCRVARPAKAGLFCRFACCPGQPREPWQGERKIRSILVSPSSAGGAGLSLKSLERLSEAPGHPVFNRLCCGCRREGADTS</sequence>
<dbReference type="Proteomes" id="UP001155110">
    <property type="component" value="Unassembled WGS sequence"/>
</dbReference>
<evidence type="ECO:0000313" key="1">
    <source>
        <dbReference type="EMBL" id="MCS4159238.1"/>
    </source>
</evidence>
<proteinExistence type="predicted"/>
<dbReference type="AlphaFoldDB" id="A0AAW5PBC1"/>
<evidence type="ECO:0000313" key="2">
    <source>
        <dbReference type="Proteomes" id="UP001155110"/>
    </source>
</evidence>
<gene>
    <name evidence="1" type="ORF">GGP99_003228</name>
</gene>
<accession>A0AAW5PBC1</accession>
<organism evidence="1 2">
    <name type="scientific">Salinibacter ruber</name>
    <dbReference type="NCBI Taxonomy" id="146919"/>
    <lineage>
        <taxon>Bacteria</taxon>
        <taxon>Pseudomonadati</taxon>
        <taxon>Rhodothermota</taxon>
        <taxon>Rhodothermia</taxon>
        <taxon>Rhodothermales</taxon>
        <taxon>Salinibacteraceae</taxon>
        <taxon>Salinibacter</taxon>
    </lineage>
</organism>
<protein>
    <submittedName>
        <fullName evidence="1">Uncharacterized protein</fullName>
    </submittedName>
</protein>
<name>A0AAW5PBC1_9BACT</name>
<dbReference type="EMBL" id="JANTZM010000021">
    <property type="protein sequence ID" value="MCS4159238.1"/>
    <property type="molecule type" value="Genomic_DNA"/>
</dbReference>
<reference evidence="1" key="1">
    <citation type="submission" date="2022-08" db="EMBL/GenBank/DDBJ databases">
        <title>Genomic Encyclopedia of Type Strains, Phase V (KMG-V): Genome sequencing to study the core and pangenomes of soil and plant-associated prokaryotes.</title>
        <authorList>
            <person name="Whitman W."/>
        </authorList>
    </citation>
    <scope>NUCLEOTIDE SEQUENCE</scope>
    <source>
        <strain evidence="1">SP3002</strain>
    </source>
</reference>
<comment type="caution">
    <text evidence="1">The sequence shown here is derived from an EMBL/GenBank/DDBJ whole genome shotgun (WGS) entry which is preliminary data.</text>
</comment>